<dbReference type="RefSeq" id="WP_116224904.1">
    <property type="nucleotide sequence ID" value="NZ_AP018437.1"/>
</dbReference>
<dbReference type="AlphaFoldDB" id="A0A3E0AJH1"/>
<protein>
    <submittedName>
        <fullName evidence="1">Membrane complex biogenesis BtpA family protein</fullName>
    </submittedName>
</protein>
<dbReference type="PANTHER" id="PTHR21381:SF3">
    <property type="entry name" value="SGC REGION PROTEIN SGCQ-RELATED"/>
    <property type="match status" value="1"/>
</dbReference>
<dbReference type="Pfam" id="PF03437">
    <property type="entry name" value="BtpA"/>
    <property type="match status" value="1"/>
</dbReference>
<dbReference type="Proteomes" id="UP000256388">
    <property type="component" value="Unassembled WGS sequence"/>
</dbReference>
<dbReference type="EMBL" id="QUMS01000001">
    <property type="protein sequence ID" value="REG11788.1"/>
    <property type="molecule type" value="Genomic_DNA"/>
</dbReference>
<name>A0A3E0AJH1_9CHLR</name>
<sequence length="291" mass="31630">MNKIMNYAITKKVTYQEEPRQGQPENLLTPFGLASVVGIQALPGTTLNTLPFKKILKTAVSEAQMLYEAGIRNILLQNVNDLPMYVHVGANIISYMTVIGYAIREALPSDCVLGVSVLRDDADAMVSIASAIEADYIRPKAYVGAVVGVDGVHAGCIDQVLEMRYKLKCDVQIWPDIHDRSSSPLGNVSLLDACQQAVSQGLADALIIAGKDFAESTEKMRLVKENLPDQYVFLGGGANAKNLAQVYEFADGIFVASCLKDTGNMTGKLDQGKLEQFMQTYNNIVSSNSKK</sequence>
<evidence type="ECO:0000313" key="2">
    <source>
        <dbReference type="Proteomes" id="UP000256388"/>
    </source>
</evidence>
<dbReference type="InterPro" id="IPR036206">
    <property type="entry name" value="ThiamineP_synth_sf"/>
</dbReference>
<dbReference type="PANTHER" id="PTHR21381">
    <property type="entry name" value="ZGC:162297"/>
    <property type="match status" value="1"/>
</dbReference>
<comment type="caution">
    <text evidence="1">The sequence shown here is derived from an EMBL/GenBank/DDBJ whole genome shotgun (WGS) entry which is preliminary data.</text>
</comment>
<accession>A0A3E0AJH1</accession>
<dbReference type="SUPFAM" id="SSF51391">
    <property type="entry name" value="Thiamin phosphate synthase"/>
    <property type="match status" value="1"/>
</dbReference>
<reference evidence="1 2" key="1">
    <citation type="submission" date="2018-08" db="EMBL/GenBank/DDBJ databases">
        <title>Genomic Encyclopedia of Type Strains, Phase IV (KMG-IV): sequencing the most valuable type-strain genomes for metagenomic binning, comparative biology and taxonomic classification.</title>
        <authorList>
            <person name="Goeker M."/>
        </authorList>
    </citation>
    <scope>NUCLEOTIDE SEQUENCE [LARGE SCALE GENOMIC DNA]</scope>
    <source>
        <strain evidence="1 2">DSM 23923</strain>
    </source>
</reference>
<gene>
    <name evidence="1" type="ORF">DFR64_1681</name>
</gene>
<proteinExistence type="predicted"/>
<keyword evidence="2" id="KW-1185">Reference proteome</keyword>
<dbReference type="InterPro" id="IPR005137">
    <property type="entry name" value="BtpA"/>
</dbReference>
<dbReference type="NCBIfam" id="TIGR00259">
    <property type="entry name" value="thylakoid_BtpA"/>
    <property type="match status" value="1"/>
</dbReference>
<organism evidence="1 2">
    <name type="scientific">Pelolinea submarina</name>
    <dbReference type="NCBI Taxonomy" id="913107"/>
    <lineage>
        <taxon>Bacteria</taxon>
        <taxon>Bacillati</taxon>
        <taxon>Chloroflexota</taxon>
        <taxon>Anaerolineae</taxon>
        <taxon>Anaerolineales</taxon>
        <taxon>Anaerolineaceae</taxon>
        <taxon>Pelolinea</taxon>
    </lineage>
</organism>
<evidence type="ECO:0000313" key="1">
    <source>
        <dbReference type="EMBL" id="REG11788.1"/>
    </source>
</evidence>